<sequence length="202" mass="22254">MAWGYWSATSVLPDRGRSPRRQSSLPAPTPAPVSIMSNPSMSSEIGPENNHGNAAGSTTSEETEELPSRRPSLDLPTGPPRGLSVVLCGGSRTDSLRRRYIPDDKDIILNQQECYVHAHQPLYAECHIHSRERMRRTTTTDGLSDSEEESSDPGYASGIKMFTLCSDNEDEESEPGYESGGHDRFLCMTPLNFEKAQGAQHM</sequence>
<dbReference type="EMBL" id="AAZO01006422">
    <property type="status" value="NOT_ANNOTATED_CDS"/>
    <property type="molecule type" value="Genomic_DNA"/>
</dbReference>
<dbReference type="AlphaFoldDB" id="E0VZB8"/>
<dbReference type="InParanoid" id="E0VZB8"/>
<evidence type="ECO:0000256" key="1">
    <source>
        <dbReference type="SAM" id="MobiDB-lite"/>
    </source>
</evidence>
<accession>E0VZB8</accession>
<name>E0VZB8_PEDHC</name>
<feature type="region of interest" description="Disordered" evidence="1">
    <location>
        <begin position="1"/>
        <end position="84"/>
    </location>
</feature>
<feature type="region of interest" description="Disordered" evidence="1">
    <location>
        <begin position="135"/>
        <end position="157"/>
    </location>
</feature>
<evidence type="ECO:0000313" key="3">
    <source>
        <dbReference type="EnsemblMetazoa" id="PHUM529690-PA"/>
    </source>
</evidence>
<dbReference type="Proteomes" id="UP000009046">
    <property type="component" value="Unassembled WGS sequence"/>
</dbReference>
<dbReference type="EnsemblMetazoa" id="PHUM529690-RA">
    <property type="protein sequence ID" value="PHUM529690-PA"/>
    <property type="gene ID" value="PHUM529690"/>
</dbReference>
<dbReference type="CTD" id="8235130"/>
<proteinExistence type="predicted"/>
<dbReference type="eggNOG" id="ENOG502SCSU">
    <property type="taxonomic scope" value="Eukaryota"/>
</dbReference>
<evidence type="ECO:0000313" key="2">
    <source>
        <dbReference type="EMBL" id="EEB18724.1"/>
    </source>
</evidence>
<gene>
    <name evidence="3" type="primary">8235130</name>
    <name evidence="2" type="ORF">Phum_PHUM529690</name>
</gene>
<reference evidence="3" key="3">
    <citation type="submission" date="2020-05" db="UniProtKB">
        <authorList>
            <consortium name="EnsemblMetazoa"/>
        </authorList>
    </citation>
    <scope>IDENTIFICATION</scope>
    <source>
        <strain evidence="3">USDA</strain>
    </source>
</reference>
<dbReference type="EMBL" id="DS235851">
    <property type="protein sequence ID" value="EEB18724.1"/>
    <property type="molecule type" value="Genomic_DNA"/>
</dbReference>
<organism>
    <name type="scientific">Pediculus humanus subsp. corporis</name>
    <name type="common">Body louse</name>
    <dbReference type="NCBI Taxonomy" id="121224"/>
    <lineage>
        <taxon>Eukaryota</taxon>
        <taxon>Metazoa</taxon>
        <taxon>Ecdysozoa</taxon>
        <taxon>Arthropoda</taxon>
        <taxon>Hexapoda</taxon>
        <taxon>Insecta</taxon>
        <taxon>Pterygota</taxon>
        <taxon>Neoptera</taxon>
        <taxon>Paraneoptera</taxon>
        <taxon>Psocodea</taxon>
        <taxon>Troctomorpha</taxon>
        <taxon>Phthiraptera</taxon>
        <taxon>Anoplura</taxon>
        <taxon>Pediculidae</taxon>
        <taxon>Pediculus</taxon>
    </lineage>
</organism>
<dbReference type="KEGG" id="phu:Phum_PHUM529690"/>
<dbReference type="HOGENOM" id="CLU_1410512_0_0_1"/>
<dbReference type="OrthoDB" id="7424049at2759"/>
<dbReference type="RefSeq" id="XP_002431462.1">
    <property type="nucleotide sequence ID" value="XM_002431417.1"/>
</dbReference>
<reference evidence="2" key="2">
    <citation type="submission" date="2007-04" db="EMBL/GenBank/DDBJ databases">
        <title>The genome of the human body louse.</title>
        <authorList>
            <consortium name="The Human Body Louse Genome Consortium"/>
            <person name="Kirkness E."/>
            <person name="Walenz B."/>
            <person name="Hass B."/>
            <person name="Bruggner R."/>
            <person name="Strausberg R."/>
        </authorList>
    </citation>
    <scope>NUCLEOTIDE SEQUENCE</scope>
    <source>
        <strain evidence="2">USDA</strain>
    </source>
</reference>
<evidence type="ECO:0000313" key="4">
    <source>
        <dbReference type="Proteomes" id="UP000009046"/>
    </source>
</evidence>
<protein>
    <submittedName>
        <fullName evidence="2 3">Uncharacterized protein</fullName>
    </submittedName>
</protein>
<reference evidence="2" key="1">
    <citation type="submission" date="2007-04" db="EMBL/GenBank/DDBJ databases">
        <title>Annotation of Pediculus humanus corporis strain USDA.</title>
        <authorList>
            <person name="Kirkness E."/>
            <person name="Hannick L."/>
            <person name="Hass B."/>
            <person name="Bruggner R."/>
            <person name="Lawson D."/>
            <person name="Bidwell S."/>
            <person name="Joardar V."/>
            <person name="Caler E."/>
            <person name="Walenz B."/>
            <person name="Inman J."/>
            <person name="Schobel S."/>
            <person name="Galinsky K."/>
            <person name="Amedeo P."/>
            <person name="Strausberg R."/>
        </authorList>
    </citation>
    <scope>NUCLEOTIDE SEQUENCE</scope>
    <source>
        <strain evidence="2">USDA</strain>
    </source>
</reference>
<keyword evidence="4" id="KW-1185">Reference proteome</keyword>
<dbReference type="GeneID" id="8235130"/>
<dbReference type="VEuPathDB" id="VectorBase:PHUM529690"/>